<evidence type="ECO:0000256" key="1">
    <source>
        <dbReference type="ARBA" id="ARBA00050056"/>
    </source>
</evidence>
<dbReference type="GO" id="GO:0004519">
    <property type="term" value="F:endonuclease activity"/>
    <property type="evidence" value="ECO:0007669"/>
    <property type="project" value="InterPro"/>
</dbReference>
<dbReference type="AlphaFoldDB" id="J1GTK0"/>
<dbReference type="Pfam" id="PF06769">
    <property type="entry name" value="YoeB_toxin"/>
    <property type="match status" value="1"/>
</dbReference>
<dbReference type="InterPro" id="IPR035093">
    <property type="entry name" value="RelE/ParE_toxin_dom_sf"/>
</dbReference>
<reference evidence="3 4" key="1">
    <citation type="submission" date="2012-05" db="EMBL/GenBank/DDBJ databases">
        <authorList>
            <person name="Harkins D.M."/>
            <person name="Madupu R."/>
            <person name="Durkin A.S."/>
            <person name="Torralba M."/>
            <person name="Methe B."/>
            <person name="Sutton G.G."/>
            <person name="Nelson K.E."/>
        </authorList>
    </citation>
    <scope>NUCLEOTIDE SEQUENCE [LARGE SCALE GENOMIC DNA]</scope>
    <source>
        <strain evidence="3 4">F0490</strain>
    </source>
</reference>
<organism evidence="3 4">
    <name type="scientific">Schaalia georgiae F0490</name>
    <dbReference type="NCBI Taxonomy" id="1125717"/>
    <lineage>
        <taxon>Bacteria</taxon>
        <taxon>Bacillati</taxon>
        <taxon>Actinomycetota</taxon>
        <taxon>Actinomycetes</taxon>
        <taxon>Actinomycetales</taxon>
        <taxon>Actinomycetaceae</taxon>
        <taxon>Schaalia</taxon>
    </lineage>
</organism>
<dbReference type="GO" id="GO:0006401">
    <property type="term" value="P:RNA catabolic process"/>
    <property type="evidence" value="ECO:0007669"/>
    <property type="project" value="InterPro"/>
</dbReference>
<evidence type="ECO:0000313" key="4">
    <source>
        <dbReference type="Proteomes" id="UP000004578"/>
    </source>
</evidence>
<evidence type="ECO:0000313" key="3">
    <source>
        <dbReference type="EMBL" id="EJF36335.1"/>
    </source>
</evidence>
<protein>
    <recommendedName>
        <fullName evidence="1">Endoribonuclease YoeB</fullName>
    </recommendedName>
</protein>
<evidence type="ECO:0000256" key="2">
    <source>
        <dbReference type="SAM" id="MobiDB-lite"/>
    </source>
</evidence>
<dbReference type="InterPro" id="IPR009614">
    <property type="entry name" value="YoeB_toxin"/>
</dbReference>
<name>J1GTK0_9ACTO</name>
<feature type="compositionally biased region" description="Polar residues" evidence="2">
    <location>
        <begin position="1"/>
        <end position="16"/>
    </location>
</feature>
<sequence length="55" mass="6030">MPSATEGESGSPSPSRNGFAGFRSRRIDSRHRLVHWIASDAQSVHGVSCRYHYGA</sequence>
<dbReference type="RefSeq" id="WP_005872464.1">
    <property type="nucleotide sequence ID" value="NZ_AKFS01000295.1"/>
</dbReference>
<accession>J1GTK0</accession>
<dbReference type="EMBL" id="AKFS01000295">
    <property type="protein sequence ID" value="EJF36335.1"/>
    <property type="molecule type" value="Genomic_DNA"/>
</dbReference>
<proteinExistence type="predicted"/>
<comment type="caution">
    <text evidence="3">The sequence shown here is derived from an EMBL/GenBank/DDBJ whole genome shotgun (WGS) entry which is preliminary data.</text>
</comment>
<dbReference type="OrthoDB" id="9801102at2"/>
<dbReference type="Proteomes" id="UP000004578">
    <property type="component" value="Unassembled WGS sequence"/>
</dbReference>
<dbReference type="Gene3D" id="3.30.2310.20">
    <property type="entry name" value="RelE-like"/>
    <property type="match status" value="1"/>
</dbReference>
<keyword evidence="4" id="KW-1185">Reference proteome</keyword>
<feature type="region of interest" description="Disordered" evidence="2">
    <location>
        <begin position="1"/>
        <end position="22"/>
    </location>
</feature>
<gene>
    <name evidence="3" type="ORF">HMPREF1317_0073</name>
</gene>